<organism evidence="1 2">
    <name type="scientific">Fusobacterium varium ATCC 27725</name>
    <dbReference type="NCBI Taxonomy" id="469618"/>
    <lineage>
        <taxon>Bacteria</taxon>
        <taxon>Fusobacteriati</taxon>
        <taxon>Fusobacteriota</taxon>
        <taxon>Fusobacteriia</taxon>
        <taxon>Fusobacteriales</taxon>
        <taxon>Fusobacteriaceae</taxon>
        <taxon>Fusobacterium</taxon>
    </lineage>
</organism>
<evidence type="ECO:0000313" key="2">
    <source>
        <dbReference type="Proteomes" id="UP000241238"/>
    </source>
</evidence>
<name>A0ABM6U0G4_FUSVA</name>
<gene>
    <name evidence="1" type="ORF">C4N18_00425</name>
</gene>
<dbReference type="Proteomes" id="UP000241238">
    <property type="component" value="Chromosome"/>
</dbReference>
<proteinExistence type="predicted"/>
<reference evidence="2" key="1">
    <citation type="journal article" date="2018" name="MSphere">
        <title>Fusobacterium Genomics Using MinION and Illumina Sequencing Enables Genome Completion and Correction.</title>
        <authorList>
            <person name="Todd S.M."/>
            <person name="Settlage R.E."/>
            <person name="Lahmers K.K."/>
            <person name="Slade D.J."/>
        </authorList>
    </citation>
    <scope>NUCLEOTIDE SEQUENCE [LARGE SCALE GENOMIC DNA]</scope>
    <source>
        <strain evidence="2">ATCC 27725</strain>
    </source>
</reference>
<keyword evidence="2" id="KW-1185">Reference proteome</keyword>
<dbReference type="RefSeq" id="WP_005951093.1">
    <property type="nucleotide sequence ID" value="NZ_CP028103.1"/>
</dbReference>
<sequence length="150" mass="17966">MIEKELEENPIDLEEEFLDVNISTFGKFFPIKNLEKTLGNSIYQYYLERNKIWKEEIILEYIKIKIEKIKQQKSFDKEDTIILKLFEVYELMEDAEKNTDMDFTTQYLNLSDEKEILLKLLIMIEKRFKDSLDTALDLIIGQSFSDISEE</sequence>
<protein>
    <submittedName>
        <fullName evidence="1">Uncharacterized protein</fullName>
    </submittedName>
</protein>
<evidence type="ECO:0000313" key="1">
    <source>
        <dbReference type="EMBL" id="AVQ29760.1"/>
    </source>
</evidence>
<accession>A0ABM6U0G4</accession>
<dbReference type="GeneID" id="77466439"/>
<dbReference type="EMBL" id="CP028103">
    <property type="protein sequence ID" value="AVQ29760.1"/>
    <property type="molecule type" value="Genomic_DNA"/>
</dbReference>